<evidence type="ECO:0000256" key="5">
    <source>
        <dbReference type="ARBA" id="ARBA00022528"/>
    </source>
</evidence>
<dbReference type="STRING" id="93759.A0A1R3HA72"/>
<dbReference type="Gene3D" id="1.20.85.10">
    <property type="entry name" value="Photosystem II protein D1-like"/>
    <property type="match status" value="1"/>
</dbReference>
<keyword evidence="14" id="KW-0007">Acetylation</keyword>
<sequence>MDKASDQTHRSDSPRKTRYSEMRSMSFSIRSLNLTYENYWTLNPFHMMGVAGVLGAALLCAIHGATVENTLFVDGDGANTLNRRQGILLDYWTPKKENKTNLVK</sequence>
<evidence type="ECO:0000256" key="1">
    <source>
        <dbReference type="ARBA" id="ARBA00004141"/>
    </source>
</evidence>
<keyword evidence="8" id="KW-0934">Plastid</keyword>
<keyword evidence="12" id="KW-0249">Electron transport</keyword>
<evidence type="ECO:0000256" key="13">
    <source>
        <dbReference type="ARBA" id="ARBA00022989"/>
    </source>
</evidence>
<organism evidence="21 22">
    <name type="scientific">Corchorus olitorius</name>
    <dbReference type="NCBI Taxonomy" id="93759"/>
    <lineage>
        <taxon>Eukaryota</taxon>
        <taxon>Viridiplantae</taxon>
        <taxon>Streptophyta</taxon>
        <taxon>Embryophyta</taxon>
        <taxon>Tracheophyta</taxon>
        <taxon>Spermatophyta</taxon>
        <taxon>Magnoliopsida</taxon>
        <taxon>eudicotyledons</taxon>
        <taxon>Gunneridae</taxon>
        <taxon>Pentapetalae</taxon>
        <taxon>rosids</taxon>
        <taxon>malvids</taxon>
        <taxon>Malvales</taxon>
        <taxon>Malvaceae</taxon>
        <taxon>Grewioideae</taxon>
        <taxon>Apeibeae</taxon>
        <taxon>Corchorus</taxon>
    </lineage>
</organism>
<keyword evidence="20" id="KW-0604">Photosystem II</keyword>
<evidence type="ECO:0000256" key="16">
    <source>
        <dbReference type="ARBA" id="ARBA00023002"/>
    </source>
</evidence>
<evidence type="ECO:0000256" key="2">
    <source>
        <dbReference type="ARBA" id="ARBA00008204"/>
    </source>
</evidence>
<dbReference type="Pfam" id="PF00124">
    <property type="entry name" value="Photo_RC"/>
    <property type="match status" value="1"/>
</dbReference>
<gene>
    <name evidence="21" type="ORF">COLO4_30214</name>
</gene>
<keyword evidence="19" id="KW-0472">Membrane</keyword>
<comment type="similarity">
    <text evidence="2">Belongs to the reaction center PufL/M/PsbA/D family.</text>
</comment>
<evidence type="ECO:0000256" key="7">
    <source>
        <dbReference type="ARBA" id="ARBA00022553"/>
    </source>
</evidence>
<keyword evidence="3" id="KW-0813">Transport</keyword>
<keyword evidence="10" id="KW-0479">Metal-binding</keyword>
<evidence type="ECO:0000256" key="9">
    <source>
        <dbReference type="ARBA" id="ARBA00022692"/>
    </source>
</evidence>
<dbReference type="InterPro" id="IPR000484">
    <property type="entry name" value="Photo_RC_L/M"/>
</dbReference>
<keyword evidence="18" id="KW-0793">Thylakoid</keyword>
<evidence type="ECO:0000313" key="21">
    <source>
        <dbReference type="EMBL" id="OMO67163.1"/>
    </source>
</evidence>
<proteinExistence type="inferred from homology"/>
<keyword evidence="17" id="KW-0408">Iron</keyword>
<evidence type="ECO:0000256" key="20">
    <source>
        <dbReference type="ARBA" id="ARBA00023276"/>
    </source>
</evidence>
<evidence type="ECO:0000256" key="4">
    <source>
        <dbReference type="ARBA" id="ARBA00022494"/>
    </source>
</evidence>
<keyword evidence="22" id="KW-1185">Reference proteome</keyword>
<dbReference type="GO" id="GO:0046872">
    <property type="term" value="F:metal ion binding"/>
    <property type="evidence" value="ECO:0007669"/>
    <property type="project" value="UniProtKB-KW"/>
</dbReference>
<dbReference type="GO" id="GO:0009772">
    <property type="term" value="P:photosynthetic electron transport in photosystem II"/>
    <property type="evidence" value="ECO:0007669"/>
    <property type="project" value="InterPro"/>
</dbReference>
<protein>
    <submittedName>
        <fullName evidence="21">Photosynthetic reaction centre, L/M</fullName>
    </submittedName>
</protein>
<comment type="caution">
    <text evidence="21">The sequence shown here is derived from an EMBL/GenBank/DDBJ whole genome shotgun (WGS) entry which is preliminary data.</text>
</comment>
<keyword evidence="5" id="KW-0150">Chloroplast</keyword>
<keyword evidence="15" id="KW-0157">Chromophore</keyword>
<evidence type="ECO:0000256" key="3">
    <source>
        <dbReference type="ARBA" id="ARBA00022448"/>
    </source>
</evidence>
<evidence type="ECO:0000256" key="17">
    <source>
        <dbReference type="ARBA" id="ARBA00023004"/>
    </source>
</evidence>
<comment type="subcellular location">
    <subcellularLocation>
        <location evidence="1">Membrane</location>
        <topology evidence="1">Multi-pass membrane protein</topology>
    </subcellularLocation>
</comment>
<dbReference type="GO" id="GO:0016491">
    <property type="term" value="F:oxidoreductase activity"/>
    <property type="evidence" value="ECO:0007669"/>
    <property type="project" value="UniProtKB-KW"/>
</dbReference>
<evidence type="ECO:0000256" key="8">
    <source>
        <dbReference type="ARBA" id="ARBA00022640"/>
    </source>
</evidence>
<dbReference type="GO" id="GO:0009523">
    <property type="term" value="C:photosystem II"/>
    <property type="evidence" value="ECO:0007669"/>
    <property type="project" value="UniProtKB-KW"/>
</dbReference>
<dbReference type="PANTHER" id="PTHR33149:SF12">
    <property type="entry name" value="PHOTOSYSTEM II D2 PROTEIN"/>
    <property type="match status" value="1"/>
</dbReference>
<keyword evidence="7" id="KW-0597">Phosphoprotein</keyword>
<evidence type="ECO:0000256" key="12">
    <source>
        <dbReference type="ARBA" id="ARBA00022982"/>
    </source>
</evidence>
<dbReference type="GO" id="GO:0009535">
    <property type="term" value="C:chloroplast thylakoid membrane"/>
    <property type="evidence" value="ECO:0007669"/>
    <property type="project" value="TreeGrafter"/>
</dbReference>
<reference evidence="22" key="1">
    <citation type="submission" date="2013-09" db="EMBL/GenBank/DDBJ databases">
        <title>Corchorus olitorius genome sequencing.</title>
        <authorList>
            <person name="Alam M."/>
            <person name="Haque M.S."/>
            <person name="Islam M.S."/>
            <person name="Emdad E.M."/>
            <person name="Islam M.M."/>
            <person name="Ahmed B."/>
            <person name="Halim A."/>
            <person name="Hossen Q.M.M."/>
            <person name="Hossain M.Z."/>
            <person name="Ahmed R."/>
            <person name="Khan M.M."/>
            <person name="Islam R."/>
            <person name="Rashid M.M."/>
            <person name="Khan S.A."/>
            <person name="Rahman M.S."/>
            <person name="Alam M."/>
            <person name="Yahiya A.S."/>
            <person name="Khan M.S."/>
            <person name="Azam M.S."/>
            <person name="Haque T."/>
            <person name="Lashkar M.Z.H."/>
            <person name="Akhand A.I."/>
            <person name="Morshed G."/>
            <person name="Roy S."/>
            <person name="Uddin K.S."/>
            <person name="Rabeya T."/>
            <person name="Hossain A.S."/>
            <person name="Chowdhury A."/>
            <person name="Snigdha A.R."/>
            <person name="Mortoza M.S."/>
            <person name="Matin S.A."/>
            <person name="Hoque S.M.E."/>
            <person name="Islam M.K."/>
            <person name="Roy D.K."/>
            <person name="Haider R."/>
            <person name="Moosa M.M."/>
            <person name="Elias S.M."/>
            <person name="Hasan A.M."/>
            <person name="Jahan S."/>
            <person name="Shafiuddin M."/>
            <person name="Mahmood N."/>
            <person name="Shommy N.S."/>
        </authorList>
    </citation>
    <scope>NUCLEOTIDE SEQUENCE [LARGE SCALE GENOMIC DNA]</scope>
    <source>
        <strain evidence="22">cv. O-4</strain>
    </source>
</reference>
<evidence type="ECO:0000256" key="19">
    <source>
        <dbReference type="ARBA" id="ARBA00023136"/>
    </source>
</evidence>
<keyword evidence="9" id="KW-0812">Transmembrane</keyword>
<evidence type="ECO:0000256" key="18">
    <source>
        <dbReference type="ARBA" id="ARBA00023078"/>
    </source>
</evidence>
<keyword evidence="16" id="KW-0560">Oxidoreductase</keyword>
<evidence type="ECO:0000313" key="22">
    <source>
        <dbReference type="Proteomes" id="UP000187203"/>
    </source>
</evidence>
<dbReference type="AlphaFoldDB" id="A0A1R3HA72"/>
<accession>A0A1R3HA72</accession>
<evidence type="ECO:0000256" key="11">
    <source>
        <dbReference type="ARBA" id="ARBA00022842"/>
    </source>
</evidence>
<dbReference type="EMBL" id="AWUE01020665">
    <property type="protein sequence ID" value="OMO67163.1"/>
    <property type="molecule type" value="Genomic_DNA"/>
</dbReference>
<dbReference type="SUPFAM" id="SSF81483">
    <property type="entry name" value="Bacterial photosystem II reaction centre, L and M subunits"/>
    <property type="match status" value="1"/>
</dbReference>
<name>A0A1R3HA72_9ROSI</name>
<dbReference type="InterPro" id="IPR055266">
    <property type="entry name" value="D1/D2"/>
</dbReference>
<keyword evidence="11" id="KW-0460">Magnesium</keyword>
<dbReference type="GO" id="GO:0016168">
    <property type="term" value="F:chlorophyll binding"/>
    <property type="evidence" value="ECO:0007669"/>
    <property type="project" value="UniProtKB-KW"/>
</dbReference>
<dbReference type="InterPro" id="IPR036854">
    <property type="entry name" value="Photo_II_D1/D2_sf"/>
</dbReference>
<keyword evidence="13" id="KW-1133">Transmembrane helix</keyword>
<evidence type="ECO:0000256" key="14">
    <source>
        <dbReference type="ARBA" id="ARBA00022990"/>
    </source>
</evidence>
<dbReference type="Proteomes" id="UP000187203">
    <property type="component" value="Unassembled WGS sequence"/>
</dbReference>
<keyword evidence="6" id="KW-0602">Photosynthesis</keyword>
<evidence type="ECO:0000256" key="15">
    <source>
        <dbReference type="ARBA" id="ARBA00022991"/>
    </source>
</evidence>
<keyword evidence="4" id="KW-0148">Chlorophyll</keyword>
<evidence type="ECO:0000256" key="6">
    <source>
        <dbReference type="ARBA" id="ARBA00022531"/>
    </source>
</evidence>
<dbReference type="PANTHER" id="PTHR33149">
    <property type="entry name" value="PHOTOSYSTEM II PROTEIN D1"/>
    <property type="match status" value="1"/>
</dbReference>
<evidence type="ECO:0000256" key="10">
    <source>
        <dbReference type="ARBA" id="ARBA00022723"/>
    </source>
</evidence>